<gene>
    <name evidence="3" type="ORF">ABL78_7694</name>
</gene>
<dbReference type="InterPro" id="IPR035426">
    <property type="entry name" value="Gemin2/Brr1"/>
</dbReference>
<feature type="compositionally biased region" description="Basic and acidic residues" evidence="2">
    <location>
        <begin position="24"/>
        <end position="39"/>
    </location>
</feature>
<dbReference type="Gene3D" id="1.20.58.1070">
    <property type="match status" value="1"/>
</dbReference>
<feature type="region of interest" description="Disordered" evidence="2">
    <location>
        <begin position="19"/>
        <end position="39"/>
    </location>
</feature>
<name>A0A0N1PC77_LEPSE</name>
<dbReference type="AlphaFoldDB" id="A0A0N1PC77"/>
<evidence type="ECO:0000256" key="1">
    <source>
        <dbReference type="ARBA" id="ARBA00025758"/>
    </source>
</evidence>
<dbReference type="EMBL" id="LJSK01000403">
    <property type="protein sequence ID" value="KPI83280.1"/>
    <property type="molecule type" value="Genomic_DNA"/>
</dbReference>
<dbReference type="GO" id="GO:0005634">
    <property type="term" value="C:nucleus"/>
    <property type="evidence" value="ECO:0007669"/>
    <property type="project" value="TreeGrafter"/>
</dbReference>
<dbReference type="PANTHER" id="PTHR12794">
    <property type="entry name" value="GEMIN2"/>
    <property type="match status" value="1"/>
</dbReference>
<feature type="region of interest" description="Disordered" evidence="2">
    <location>
        <begin position="73"/>
        <end position="100"/>
    </location>
</feature>
<dbReference type="OrthoDB" id="277659at2759"/>
<dbReference type="PANTHER" id="PTHR12794:SF0">
    <property type="entry name" value="GEM-ASSOCIATED PROTEIN 2"/>
    <property type="match status" value="1"/>
</dbReference>
<comment type="similarity">
    <text evidence="1">Belongs to the gemin-2 family.</text>
</comment>
<organism evidence="3 4">
    <name type="scientific">Leptomonas seymouri</name>
    <dbReference type="NCBI Taxonomy" id="5684"/>
    <lineage>
        <taxon>Eukaryota</taxon>
        <taxon>Discoba</taxon>
        <taxon>Euglenozoa</taxon>
        <taxon>Kinetoplastea</taxon>
        <taxon>Metakinetoplastina</taxon>
        <taxon>Trypanosomatida</taxon>
        <taxon>Trypanosomatidae</taxon>
        <taxon>Leishmaniinae</taxon>
        <taxon>Leptomonas</taxon>
    </lineage>
</organism>
<protein>
    <submittedName>
        <fullName evidence="3">Uncharacterized protein</fullName>
    </submittedName>
</protein>
<keyword evidence="4" id="KW-1185">Reference proteome</keyword>
<evidence type="ECO:0000313" key="3">
    <source>
        <dbReference type="EMBL" id="KPI83280.1"/>
    </source>
</evidence>
<feature type="compositionally biased region" description="Acidic residues" evidence="2">
    <location>
        <begin position="79"/>
        <end position="88"/>
    </location>
</feature>
<proteinExistence type="inferred from homology"/>
<dbReference type="GO" id="GO:0032797">
    <property type="term" value="C:SMN complex"/>
    <property type="evidence" value="ECO:0007669"/>
    <property type="project" value="TreeGrafter"/>
</dbReference>
<dbReference type="OMA" id="FRTCCRH"/>
<sequence length="548" mass="60026">MSDAETYLRRGKKIQLQKFGRAGVAREDGSASEHSDAERTVRCSGVDGVVMVRINDAHRDTRQLPMKKKTIKRCRGDSDSDSAAEECMMDGAPPSSTKEQRKEAVIEVENESGARQSNVAGEAHCEAGELELANVGSPSSAMPPVEGVAQRIGLLAKWFPAALQEGKLEAAVAPGSDFVEATVERMNKARDYVLALRYGIEDVETLLKGTRDTQWRLWVRKDGKAGEEVHTQDARERCYWQVSGGAIAKLVKVSGVGPFKKALSEFADKVPSTSAEVATAVRAVVHRRRRLSVPLEYSPKSWQYVLDTRGPEMGYVPHLSDILWLSVASATAMFAVVTQRLLRGARTLAQSNTTGRGCVLPGEQLAGEVAEVDGQDDVRFFDNTVDDTDASSVSQEAEGRLWLANCAVQFHPELSADEKSVLAFLRYLMPVGEGDGTATQGRTSCGLGVWLYAAFTTLDAPLDPDTSRLAHDLFRACCRHLRTLGAWKGVRGSLRNTLLKEFPSRPRGAKPTYASLNDVAQEDVLALYTIVVVLARFFRQNQDHFIPL</sequence>
<comment type="caution">
    <text evidence="3">The sequence shown here is derived from an EMBL/GenBank/DDBJ whole genome shotgun (WGS) entry which is preliminary data.</text>
</comment>
<evidence type="ECO:0000313" key="4">
    <source>
        <dbReference type="Proteomes" id="UP000038009"/>
    </source>
</evidence>
<dbReference type="Pfam" id="PF04938">
    <property type="entry name" value="SIP1"/>
    <property type="match status" value="1"/>
</dbReference>
<dbReference type="GO" id="GO:0000387">
    <property type="term" value="P:spliceosomal snRNP assembly"/>
    <property type="evidence" value="ECO:0007669"/>
    <property type="project" value="InterPro"/>
</dbReference>
<dbReference type="VEuPathDB" id="TriTrypDB:Lsey_0403_0070"/>
<reference evidence="3 4" key="1">
    <citation type="journal article" date="2015" name="PLoS Pathog.">
        <title>Leptomonas seymouri: Adaptations to the Dixenous Life Cycle Analyzed by Genome Sequencing, Transcriptome Profiling and Co-infection with Leishmania donovani.</title>
        <authorList>
            <person name="Kraeva N."/>
            <person name="Butenko A."/>
            <person name="Hlavacova J."/>
            <person name="Kostygov A."/>
            <person name="Myskova J."/>
            <person name="Grybchuk D."/>
            <person name="Lestinova T."/>
            <person name="Votypka J."/>
            <person name="Volf P."/>
            <person name="Opperdoes F."/>
            <person name="Flegontov P."/>
            <person name="Lukes J."/>
            <person name="Yurchenko V."/>
        </authorList>
    </citation>
    <scope>NUCLEOTIDE SEQUENCE [LARGE SCALE GENOMIC DNA]</scope>
    <source>
        <strain evidence="3 4">ATCC 30220</strain>
    </source>
</reference>
<dbReference type="Proteomes" id="UP000038009">
    <property type="component" value="Unassembled WGS sequence"/>
</dbReference>
<evidence type="ECO:0000256" key="2">
    <source>
        <dbReference type="SAM" id="MobiDB-lite"/>
    </source>
</evidence>
<accession>A0A0N1PC77</accession>